<gene>
    <name evidence="4" type="ORF">DXB65_00575</name>
</gene>
<evidence type="ECO:0000256" key="1">
    <source>
        <dbReference type="PROSITE-ProRule" id="PRU01360"/>
    </source>
</evidence>
<keyword evidence="1" id="KW-0472">Membrane</keyword>
<evidence type="ECO:0000259" key="3">
    <source>
        <dbReference type="Pfam" id="PF07715"/>
    </source>
</evidence>
<comment type="subcellular location">
    <subcellularLocation>
        <location evidence="1">Cell outer membrane</location>
        <topology evidence="1">Multi-pass membrane protein</topology>
    </subcellularLocation>
</comment>
<proteinExistence type="inferred from homology"/>
<keyword evidence="1" id="KW-0812">Transmembrane</keyword>
<dbReference type="EMBL" id="QSUL01000001">
    <property type="protein sequence ID" value="RGN40179.1"/>
    <property type="molecule type" value="Genomic_DNA"/>
</dbReference>
<keyword evidence="2" id="KW-0732">Signal</keyword>
<feature type="domain" description="TonB-dependent receptor plug" evidence="3">
    <location>
        <begin position="48"/>
        <end position="153"/>
    </location>
</feature>
<dbReference type="InterPro" id="IPR012910">
    <property type="entry name" value="Plug_dom"/>
</dbReference>
<comment type="caution">
    <text evidence="4">The sequence shown here is derived from an EMBL/GenBank/DDBJ whole genome shotgun (WGS) entry which is preliminary data.</text>
</comment>
<comment type="similarity">
    <text evidence="1">Belongs to the TonB-dependent receptor family.</text>
</comment>
<feature type="signal peptide" evidence="2">
    <location>
        <begin position="1"/>
        <end position="21"/>
    </location>
</feature>
<keyword evidence="1" id="KW-1134">Transmembrane beta strand</keyword>
<protein>
    <submittedName>
        <fullName evidence="4">SusC/RagA family TonB-linked outer membrane protein</fullName>
    </submittedName>
</protein>
<organism evidence="4 5">
    <name type="scientific">Bacteroides oleiciplenus</name>
    <dbReference type="NCBI Taxonomy" id="626931"/>
    <lineage>
        <taxon>Bacteria</taxon>
        <taxon>Pseudomonadati</taxon>
        <taxon>Bacteroidota</taxon>
        <taxon>Bacteroidia</taxon>
        <taxon>Bacteroidales</taxon>
        <taxon>Bacteroidaceae</taxon>
        <taxon>Bacteroides</taxon>
    </lineage>
</organism>
<evidence type="ECO:0000256" key="2">
    <source>
        <dbReference type="SAM" id="SignalP"/>
    </source>
</evidence>
<evidence type="ECO:0000313" key="4">
    <source>
        <dbReference type="EMBL" id="RGN40179.1"/>
    </source>
</evidence>
<keyword evidence="1" id="KW-0998">Cell outer membrane</keyword>
<dbReference type="InterPro" id="IPR037066">
    <property type="entry name" value="Plug_dom_sf"/>
</dbReference>
<dbReference type="Gene3D" id="2.170.130.10">
    <property type="entry name" value="TonB-dependent receptor, plug domain"/>
    <property type="match status" value="1"/>
</dbReference>
<dbReference type="PROSITE" id="PS52016">
    <property type="entry name" value="TONB_DEPENDENT_REC_3"/>
    <property type="match status" value="1"/>
</dbReference>
<dbReference type="AlphaFoldDB" id="A0A3E5BS55"/>
<dbReference type="SUPFAM" id="SSF56935">
    <property type="entry name" value="Porins"/>
    <property type="match status" value="1"/>
</dbReference>
<dbReference type="InterPro" id="IPR039426">
    <property type="entry name" value="TonB-dep_rcpt-like"/>
</dbReference>
<name>A0A3E5BS55_9BACE</name>
<feature type="chain" id="PRO_5017637276" evidence="2">
    <location>
        <begin position="22"/>
        <end position="938"/>
    </location>
</feature>
<dbReference type="NCBIfam" id="TIGR04056">
    <property type="entry name" value="OMP_RagA_SusC"/>
    <property type="match status" value="1"/>
</dbReference>
<dbReference type="RefSeq" id="WP_117722998.1">
    <property type="nucleotide sequence ID" value="NZ_QSUL01000001.1"/>
</dbReference>
<reference evidence="4 5" key="1">
    <citation type="submission" date="2018-08" db="EMBL/GenBank/DDBJ databases">
        <title>A genome reference for cultivated species of the human gut microbiota.</title>
        <authorList>
            <person name="Zou Y."/>
            <person name="Xue W."/>
            <person name="Luo G."/>
        </authorList>
    </citation>
    <scope>NUCLEOTIDE SEQUENCE [LARGE SCALE GENOMIC DNA]</scope>
    <source>
        <strain evidence="4 5">OM05-15BH</strain>
    </source>
</reference>
<dbReference type="GO" id="GO:0009279">
    <property type="term" value="C:cell outer membrane"/>
    <property type="evidence" value="ECO:0007669"/>
    <property type="project" value="UniProtKB-SubCell"/>
</dbReference>
<keyword evidence="1" id="KW-0813">Transport</keyword>
<dbReference type="InterPro" id="IPR023996">
    <property type="entry name" value="TonB-dep_OMP_SusC/RagA"/>
</dbReference>
<dbReference type="Pfam" id="PF07715">
    <property type="entry name" value="Plug"/>
    <property type="match status" value="1"/>
</dbReference>
<sequence length="938" mass="105268">MNKKYIIVLSLFAGLCLPTTAQESNEEQTDKFVGQTIDVGAERLLTREEATGSVSVISSETTDRRSAKNIGNSIIGQGNGLISLQSGGRYADVNPTFYIRGLQTLNGKNSPLVMIDGIQRDIVSIAPEEVESVIVLKDAAAVALYGYKGINGAINIVTKRGKYNSRSVKVTYDHLFTSLADKPKFVDAYTYGLAVNEARINDGLTGRYNNQELNALRNGTMPYLYPNVNWVDETFRDNAMTDKYNIEFRGGGEKFRYYTMLDLISNKGFVKEPGANEGYSTQDKYVKGNLRMNMDINLTKTTDLQVNLLGVLQETSRPGAQTDLWDLVYTVPSAAFPIRDKNGVWGGSDTWAGTQNPVAQSSGAAYYKNHTRSLFADMKLTQDLSGLTKGLNAFVRISYDNIANIYEDHSKEYVYSVNAPTWAEGASEPTVKSEIYGKDSEMKTEAKTNEFDRLLHFDVGFNYQRTFGDHSIYSQLKWDYENNDPNGINNTVNRQNITWWSHYGYMNRYFVDLALVESGSSRLAPGTKWAFSPTLSAAWVISKEKFMENVKWVNFLKLRASAGIINVDNLPGDEVWSYYAQQYGTSGGVYPFDSGWNSSFGRSYLERVATTNPSHEKAYKYNVGVDAKLFGCLDVTLDLWKEHRTNIWVTSEGKYSEVFGMEPPYENAGIVDSKGIEVGLDYSKKLGQVEFNIGGNFSLNKNKIKEMLEEPRQYANLVQTGNPYGQLYGLEAIGFFKDEADIAASPTQNFSTVKPGDIKYRDVNGDNIIDANDEVAIGYSTTCPEIYYSLHLGAEWKGLGFYAMFQGTGNYSAVLDTKSMYWPLINNTNISQYAYDNRWTPQNQNAKFPRLSSQSNANNYRTSTLWLADRSFIKLRNLEVYYKLPTSWLKKTRIVNAAKLYVRGIDLLSFDHIDENDPEAYGINPMTKSVALGLSVTF</sequence>
<evidence type="ECO:0000313" key="5">
    <source>
        <dbReference type="Proteomes" id="UP000260983"/>
    </source>
</evidence>
<dbReference type="Proteomes" id="UP000260983">
    <property type="component" value="Unassembled WGS sequence"/>
</dbReference>
<accession>A0A3E5BS55</accession>